<proteinExistence type="predicted"/>
<feature type="compositionally biased region" description="Basic and acidic residues" evidence="1">
    <location>
        <begin position="1"/>
        <end position="11"/>
    </location>
</feature>
<accession>A0AAV4MKK3</accession>
<dbReference type="Proteomes" id="UP001054837">
    <property type="component" value="Unassembled WGS sequence"/>
</dbReference>
<keyword evidence="3" id="KW-1185">Reference proteome</keyword>
<dbReference type="EMBL" id="BPLQ01000562">
    <property type="protein sequence ID" value="GIX72850.1"/>
    <property type="molecule type" value="Genomic_DNA"/>
</dbReference>
<evidence type="ECO:0000313" key="3">
    <source>
        <dbReference type="Proteomes" id="UP001054837"/>
    </source>
</evidence>
<name>A0AAV4MKK3_9ARAC</name>
<reference evidence="2 3" key="1">
    <citation type="submission" date="2021-06" db="EMBL/GenBank/DDBJ databases">
        <title>Caerostris darwini draft genome.</title>
        <authorList>
            <person name="Kono N."/>
            <person name="Arakawa K."/>
        </authorList>
    </citation>
    <scope>NUCLEOTIDE SEQUENCE [LARGE SCALE GENOMIC DNA]</scope>
</reference>
<comment type="caution">
    <text evidence="2">The sequence shown here is derived from an EMBL/GenBank/DDBJ whole genome shotgun (WGS) entry which is preliminary data.</text>
</comment>
<protein>
    <submittedName>
        <fullName evidence="2">Uncharacterized protein</fullName>
    </submittedName>
</protein>
<gene>
    <name evidence="2" type="ORF">CDAR_72381</name>
</gene>
<evidence type="ECO:0000256" key="1">
    <source>
        <dbReference type="SAM" id="MobiDB-lite"/>
    </source>
</evidence>
<sequence>MESALDFRKELSSNPSIFKRTEPKRSQLRQKPKQIFVKQRQPLAREAGGRLGRIAEVIGARQTLPCWFTWNWNLPKIKEKNRPVVTEVQ</sequence>
<dbReference type="AlphaFoldDB" id="A0AAV4MKK3"/>
<evidence type="ECO:0000313" key="2">
    <source>
        <dbReference type="EMBL" id="GIX72850.1"/>
    </source>
</evidence>
<organism evidence="2 3">
    <name type="scientific">Caerostris darwini</name>
    <dbReference type="NCBI Taxonomy" id="1538125"/>
    <lineage>
        <taxon>Eukaryota</taxon>
        <taxon>Metazoa</taxon>
        <taxon>Ecdysozoa</taxon>
        <taxon>Arthropoda</taxon>
        <taxon>Chelicerata</taxon>
        <taxon>Arachnida</taxon>
        <taxon>Araneae</taxon>
        <taxon>Araneomorphae</taxon>
        <taxon>Entelegynae</taxon>
        <taxon>Araneoidea</taxon>
        <taxon>Araneidae</taxon>
        <taxon>Caerostris</taxon>
    </lineage>
</organism>
<feature type="region of interest" description="Disordered" evidence="1">
    <location>
        <begin position="1"/>
        <end position="32"/>
    </location>
</feature>